<evidence type="ECO:0000259" key="3">
    <source>
        <dbReference type="PROSITE" id="PS51294"/>
    </source>
</evidence>
<dbReference type="InterPro" id="IPR050560">
    <property type="entry name" value="MYB_TF"/>
</dbReference>
<dbReference type="InterPro" id="IPR017930">
    <property type="entry name" value="Myb_dom"/>
</dbReference>
<feature type="domain" description="HTH myb-type" evidence="3">
    <location>
        <begin position="150"/>
        <end position="206"/>
    </location>
</feature>
<feature type="domain" description="Myb-like" evidence="2">
    <location>
        <begin position="150"/>
        <end position="202"/>
    </location>
</feature>
<gene>
    <name evidence="4" type="ORF">SO694_00068194</name>
</gene>
<dbReference type="Gene3D" id="1.10.10.60">
    <property type="entry name" value="Homeodomain-like"/>
    <property type="match status" value="2"/>
</dbReference>
<feature type="domain" description="Myb-like" evidence="2">
    <location>
        <begin position="203"/>
        <end position="247"/>
    </location>
</feature>
<feature type="region of interest" description="Disordered" evidence="1">
    <location>
        <begin position="949"/>
        <end position="970"/>
    </location>
</feature>
<dbReference type="PANTHER" id="PTHR45614:SF25">
    <property type="entry name" value="MYB PROTEIN"/>
    <property type="match status" value="1"/>
</dbReference>
<name>A0ABR1FPV7_AURAN</name>
<feature type="region of interest" description="Disordered" evidence="1">
    <location>
        <begin position="446"/>
        <end position="486"/>
    </location>
</feature>
<dbReference type="InterPro" id="IPR009057">
    <property type="entry name" value="Homeodomain-like_sf"/>
</dbReference>
<dbReference type="PROSITE" id="PS50090">
    <property type="entry name" value="MYB_LIKE"/>
    <property type="match status" value="2"/>
</dbReference>
<dbReference type="InterPro" id="IPR001005">
    <property type="entry name" value="SANT/Myb"/>
</dbReference>
<dbReference type="CDD" id="cd00167">
    <property type="entry name" value="SANT"/>
    <property type="match status" value="2"/>
</dbReference>
<keyword evidence="5" id="KW-1185">Reference proteome</keyword>
<protein>
    <submittedName>
        <fullName evidence="4">Uncharacterized protein</fullName>
    </submittedName>
</protein>
<feature type="region of interest" description="Disordered" evidence="1">
    <location>
        <begin position="124"/>
        <end position="160"/>
    </location>
</feature>
<dbReference type="SMART" id="SM00717">
    <property type="entry name" value="SANT"/>
    <property type="match status" value="2"/>
</dbReference>
<dbReference type="EMBL" id="JBBJCI010000293">
    <property type="protein sequence ID" value="KAK7235283.1"/>
    <property type="molecule type" value="Genomic_DNA"/>
</dbReference>
<organism evidence="4 5">
    <name type="scientific">Aureococcus anophagefferens</name>
    <name type="common">Harmful bloom alga</name>
    <dbReference type="NCBI Taxonomy" id="44056"/>
    <lineage>
        <taxon>Eukaryota</taxon>
        <taxon>Sar</taxon>
        <taxon>Stramenopiles</taxon>
        <taxon>Ochrophyta</taxon>
        <taxon>Pelagophyceae</taxon>
        <taxon>Pelagomonadales</taxon>
        <taxon>Pelagomonadaceae</taxon>
        <taxon>Aureococcus</taxon>
    </lineage>
</organism>
<dbReference type="Proteomes" id="UP001363151">
    <property type="component" value="Unassembled WGS sequence"/>
</dbReference>
<reference evidence="4 5" key="1">
    <citation type="submission" date="2024-03" db="EMBL/GenBank/DDBJ databases">
        <title>Aureococcus anophagefferens CCMP1851 and Kratosvirus quantuckense: Draft genome of a second virus-susceptible host strain in the model system.</title>
        <authorList>
            <person name="Chase E."/>
            <person name="Truchon A.R."/>
            <person name="Schepens W."/>
            <person name="Wilhelm S.W."/>
        </authorList>
    </citation>
    <scope>NUCLEOTIDE SEQUENCE [LARGE SCALE GENOMIC DNA]</scope>
    <source>
        <strain evidence="4 5">CCMP1851</strain>
    </source>
</reference>
<sequence>MPRVELARARRARALAKPPPAVAGAPPRTPEPYVPALVQLGQYIAAGQPTPAALWSWALWDMRYPPHAVALPMANQVLHPEIQAAVVAQARQAFAASYAMMNGGVGPYARAPVAAAPIAIAPAPARRRPRPCSASSSRPRPGRAAPPAAAAAKSTAPWSAAEDEELTRLVTLRGPRRWDTSIALEMPGRNGKQCRERWNNHLDPTVSKEPWTLDEVRTILVEYHKRGNKWAEISRFLPGRTDNAVKNLCNASFGKRFKRFVAEEVDPTLRSEAALASTAVAAASPEGGPESAGAAPAPAFELSGELLEKALAVCVAAWKKGQQRNTGGRGRARGLAAAAASTAAFLAEKTASKTLLAELDQARKERRKRESQDAKAMEEWDRENKALREREYSVFLDRRKKKKEQLRRDRFNSTIAREKEVWAKNDARLKAMPAAAKVRFVRRAVNRPNASGGSPRTAPLREDASSSDEDASSSDEDDDDMDPEDAFGYESEELVSAEVIFGEEDARDAYELARGAGPLVEFCDSLHESCSGESSSVAPPDEDESNDGALSLVGKIVVVSGTSFKGLKKAVVQTRVLKCGGLVRKRLSGLVDYVVFGENRGVDKDRDIRRGRYPKITVISVEDVMAAAECDLETALAAQRREPTATEDIPEFFTTEDETADRCMKGFCDDPLCTRAHQCSSKERGCCHKKHALLPGPADRCFPIEKKHGKLVRMQRCYTCTNVARVDNEKRAAARRLAHQKRVMEAYAFYADKDDLPADDASRETYCETFKDRFLEYHADVDALYRRKWGLPEGAPLPMLAHVFMVSVGSQSLEQEGITSSIRNSSPGIFVQGSGEFEDLCRLFTTRESQAMGPKAVLGFDCEGSRDLGKLMEGPCQQVVLVLADELDLLALFRVIGIGGPMGAPPYQVGIRLTPMRLGADGRPVVPGPPGATFAANLRDLEKFLAKDRRRAASPVDESTAAEPAPVDQT</sequence>
<evidence type="ECO:0000313" key="5">
    <source>
        <dbReference type="Proteomes" id="UP001363151"/>
    </source>
</evidence>
<dbReference type="Pfam" id="PF13921">
    <property type="entry name" value="Myb_DNA-bind_6"/>
    <property type="match status" value="1"/>
</dbReference>
<proteinExistence type="predicted"/>
<evidence type="ECO:0000313" key="4">
    <source>
        <dbReference type="EMBL" id="KAK7235283.1"/>
    </source>
</evidence>
<evidence type="ECO:0000256" key="1">
    <source>
        <dbReference type="SAM" id="MobiDB-lite"/>
    </source>
</evidence>
<dbReference type="Gene3D" id="3.40.50.10190">
    <property type="entry name" value="BRCT domain"/>
    <property type="match status" value="1"/>
</dbReference>
<accession>A0ABR1FPV7</accession>
<dbReference type="SUPFAM" id="SSF46689">
    <property type="entry name" value="Homeodomain-like"/>
    <property type="match status" value="1"/>
</dbReference>
<comment type="caution">
    <text evidence="4">The sequence shown here is derived from an EMBL/GenBank/DDBJ whole genome shotgun (WGS) entry which is preliminary data.</text>
</comment>
<feature type="domain" description="HTH myb-type" evidence="3">
    <location>
        <begin position="208"/>
        <end position="247"/>
    </location>
</feature>
<feature type="compositionally biased region" description="Acidic residues" evidence="1">
    <location>
        <begin position="465"/>
        <end position="486"/>
    </location>
</feature>
<evidence type="ECO:0000259" key="2">
    <source>
        <dbReference type="PROSITE" id="PS50090"/>
    </source>
</evidence>
<dbReference type="InterPro" id="IPR036420">
    <property type="entry name" value="BRCT_dom_sf"/>
</dbReference>
<feature type="compositionally biased region" description="Low complexity" evidence="1">
    <location>
        <begin position="131"/>
        <end position="160"/>
    </location>
</feature>
<dbReference type="PANTHER" id="PTHR45614">
    <property type="entry name" value="MYB PROTEIN-RELATED"/>
    <property type="match status" value="1"/>
</dbReference>
<dbReference type="PROSITE" id="PS51294">
    <property type="entry name" value="HTH_MYB"/>
    <property type="match status" value="2"/>
</dbReference>